<accession>A0A1D7ZYE3</accession>
<evidence type="ECO:0000256" key="1">
    <source>
        <dbReference type="SAM" id="Phobius"/>
    </source>
</evidence>
<proteinExistence type="predicted"/>
<feature type="transmembrane region" description="Helical" evidence="1">
    <location>
        <begin position="21"/>
        <end position="42"/>
    </location>
</feature>
<gene>
    <name evidence="2" type="ORF">LACFE_CDS1429</name>
</gene>
<evidence type="ECO:0000313" key="2">
    <source>
        <dbReference type="EMBL" id="AOR74879.1"/>
    </source>
</evidence>
<keyword evidence="1" id="KW-0472">Membrane</keyword>
<organism evidence="2 3">
    <name type="scientific">Limosilactobacillus fermentum</name>
    <name type="common">Lactobacillus fermentum</name>
    <dbReference type="NCBI Taxonomy" id="1613"/>
    <lineage>
        <taxon>Bacteria</taxon>
        <taxon>Bacillati</taxon>
        <taxon>Bacillota</taxon>
        <taxon>Bacilli</taxon>
        <taxon>Lactobacillales</taxon>
        <taxon>Lactobacillaceae</taxon>
        <taxon>Limosilactobacillus</taxon>
    </lineage>
</organism>
<name>A0A1D7ZYE3_LIMFE</name>
<dbReference type="AlphaFoldDB" id="A0A1D7ZYE3"/>
<protein>
    <submittedName>
        <fullName evidence="2">Uncharacterized protein</fullName>
    </submittedName>
</protein>
<evidence type="ECO:0000313" key="3">
    <source>
        <dbReference type="Proteomes" id="UP000094714"/>
    </source>
</evidence>
<keyword evidence="1" id="KW-0812">Transmembrane</keyword>
<sequence length="48" mass="5457">MAPKIKEPSMAINISQTATMVIFWKRVFFFGITSSLHLHLLFVKCTAT</sequence>
<reference evidence="2 3" key="1">
    <citation type="submission" date="2016-09" db="EMBL/GenBank/DDBJ databases">
        <title>Genome Sequence of the Lactobacillus fermentum strain NCC2970 (CNCM I-5068).</title>
        <authorList>
            <person name="Barretto C."/>
            <person name="Ngom-Bru C."/>
            <person name="Genevaz A."/>
            <person name="Fournier C."/>
            <person name="Moine D."/>
            <person name="Kassam M."/>
            <person name="Iltis A."/>
            <person name="Sagory-Zalkind P."/>
            <person name="Faucherand G."/>
            <person name="Descombes P."/>
            <person name="Duboux S."/>
        </authorList>
    </citation>
    <scope>NUCLEOTIDE SEQUENCE [LARGE SCALE GENOMIC DNA]</scope>
    <source>
        <strain evidence="2 3">NCC2970</strain>
    </source>
</reference>
<dbReference type="EMBL" id="CP017151">
    <property type="protein sequence ID" value="AOR74879.1"/>
    <property type="molecule type" value="Genomic_DNA"/>
</dbReference>
<dbReference type="Proteomes" id="UP000094714">
    <property type="component" value="Chromosome"/>
</dbReference>
<keyword evidence="1" id="KW-1133">Transmembrane helix</keyword>